<evidence type="ECO:0000313" key="1">
    <source>
        <dbReference type="EMBL" id="RJS46816.1"/>
    </source>
</evidence>
<dbReference type="InterPro" id="IPR042557">
    <property type="entry name" value="SCO4226"/>
</dbReference>
<sequence>MPLFMDVHEELPEGATVADVAQAHEADVAIQEKYGVTYRAYWVDESSRKAFCLVEAPDAEAAITVHREAHGLVADKIYEVAQGV</sequence>
<dbReference type="Proteomes" id="UP000276542">
    <property type="component" value="Unassembled WGS sequence"/>
</dbReference>
<dbReference type="AlphaFoldDB" id="A0A3A5H846"/>
<reference evidence="2" key="1">
    <citation type="submission" date="2018-09" db="EMBL/GenBank/DDBJ databases">
        <authorList>
            <person name="Zhu H."/>
        </authorList>
    </citation>
    <scope>NUCLEOTIDE SEQUENCE [LARGE SCALE GENOMIC DNA]</scope>
    <source>
        <strain evidence="2">K1W22B-1</strain>
    </source>
</reference>
<proteinExistence type="predicted"/>
<dbReference type="OrthoDB" id="3696535at2"/>
<protein>
    <submittedName>
        <fullName evidence="1">DUF4242 domain-containing protein</fullName>
    </submittedName>
</protein>
<dbReference type="InterPro" id="IPR025336">
    <property type="entry name" value="SCO4226-like"/>
</dbReference>
<comment type="caution">
    <text evidence="1">The sequence shown here is derived from an EMBL/GenBank/DDBJ whole genome shotgun (WGS) entry which is preliminary data.</text>
</comment>
<organism evidence="1 2">
    <name type="scientific">Nocardioides cavernaquae</name>
    <dbReference type="NCBI Taxonomy" id="2321396"/>
    <lineage>
        <taxon>Bacteria</taxon>
        <taxon>Bacillati</taxon>
        <taxon>Actinomycetota</taxon>
        <taxon>Actinomycetes</taxon>
        <taxon>Propionibacteriales</taxon>
        <taxon>Nocardioidaceae</taxon>
        <taxon>Nocardioides</taxon>
    </lineage>
</organism>
<keyword evidence="2" id="KW-1185">Reference proteome</keyword>
<evidence type="ECO:0000313" key="2">
    <source>
        <dbReference type="Proteomes" id="UP000276542"/>
    </source>
</evidence>
<accession>A0A3A5H846</accession>
<dbReference type="EMBL" id="QYRP01000002">
    <property type="protein sequence ID" value="RJS46816.1"/>
    <property type="molecule type" value="Genomic_DNA"/>
</dbReference>
<dbReference type="Gene3D" id="3.30.70.3090">
    <property type="entry name" value="ORF SCO4226, nickel-binding ferredoxin-like monomer"/>
    <property type="match status" value="1"/>
</dbReference>
<dbReference type="Pfam" id="PF14026">
    <property type="entry name" value="SCO4226-like"/>
    <property type="match status" value="1"/>
</dbReference>
<gene>
    <name evidence="1" type="ORF">D4739_11720</name>
</gene>
<name>A0A3A5H846_9ACTN</name>
<dbReference type="RefSeq" id="WP_120060787.1">
    <property type="nucleotide sequence ID" value="NZ_QYRP01000002.1"/>
</dbReference>